<organism evidence="1 2">
    <name type="scientific">Skeletonema marinoi</name>
    <dbReference type="NCBI Taxonomy" id="267567"/>
    <lineage>
        <taxon>Eukaryota</taxon>
        <taxon>Sar</taxon>
        <taxon>Stramenopiles</taxon>
        <taxon>Ochrophyta</taxon>
        <taxon>Bacillariophyta</taxon>
        <taxon>Coscinodiscophyceae</taxon>
        <taxon>Thalassiosirophycidae</taxon>
        <taxon>Thalassiosirales</taxon>
        <taxon>Skeletonemataceae</taxon>
        <taxon>Skeletonema</taxon>
        <taxon>Skeletonema marinoi-dohrnii complex</taxon>
    </lineage>
</organism>
<comment type="caution">
    <text evidence="1">The sequence shown here is derived from an EMBL/GenBank/DDBJ whole genome shotgun (WGS) entry which is preliminary data.</text>
</comment>
<reference evidence="1" key="1">
    <citation type="submission" date="2023-06" db="EMBL/GenBank/DDBJ databases">
        <title>Survivors Of The Sea: Transcriptome response of Skeletonema marinoi to long-term dormancy.</title>
        <authorList>
            <person name="Pinder M.I.M."/>
            <person name="Kourtchenko O."/>
            <person name="Robertson E.K."/>
            <person name="Larsson T."/>
            <person name="Maumus F."/>
            <person name="Osuna-Cruz C.M."/>
            <person name="Vancaester E."/>
            <person name="Stenow R."/>
            <person name="Vandepoele K."/>
            <person name="Ploug H."/>
            <person name="Bruchert V."/>
            <person name="Godhe A."/>
            <person name="Topel M."/>
        </authorList>
    </citation>
    <scope>NUCLEOTIDE SEQUENCE</scope>
    <source>
        <strain evidence="1">R05AC</strain>
    </source>
</reference>
<accession>A0AAD8YJ91</accession>
<proteinExistence type="predicted"/>
<dbReference type="AlphaFoldDB" id="A0AAD8YJ91"/>
<sequence length="69" mass="8131">MDRVKITDKHDGKVLMKMSVQQMRTQLFDDKDSELAKRLFDILRLENDKIAKIQRADRIKLSKARKGQS</sequence>
<protein>
    <submittedName>
        <fullName evidence="1">Uncharacterized protein</fullName>
    </submittedName>
</protein>
<dbReference type="Proteomes" id="UP001224775">
    <property type="component" value="Unassembled WGS sequence"/>
</dbReference>
<dbReference type="EMBL" id="JATAAI010000004">
    <property type="protein sequence ID" value="KAK1746302.1"/>
    <property type="molecule type" value="Genomic_DNA"/>
</dbReference>
<gene>
    <name evidence="1" type="ORF">QTG54_002909</name>
</gene>
<evidence type="ECO:0000313" key="2">
    <source>
        <dbReference type="Proteomes" id="UP001224775"/>
    </source>
</evidence>
<name>A0AAD8YJ91_9STRA</name>
<evidence type="ECO:0000313" key="1">
    <source>
        <dbReference type="EMBL" id="KAK1746302.1"/>
    </source>
</evidence>
<keyword evidence="2" id="KW-1185">Reference proteome</keyword>